<dbReference type="AlphaFoldDB" id="A0A2R6BB20"/>
<keyword evidence="6" id="KW-1133">Transmembrane helix</keyword>
<dbReference type="GO" id="GO:0020037">
    <property type="term" value="F:heme binding"/>
    <property type="evidence" value="ECO:0007669"/>
    <property type="project" value="InterPro"/>
</dbReference>
<dbReference type="Proteomes" id="UP000241284">
    <property type="component" value="Unassembled WGS sequence"/>
</dbReference>
<comment type="caution">
    <text evidence="8">The sequence shown here is derived from an EMBL/GenBank/DDBJ whole genome shotgun (WGS) entry which is preliminary data.</text>
</comment>
<reference evidence="8 9" key="1">
    <citation type="submission" date="2017-04" db="EMBL/GenBank/DDBJ databases">
        <title>Novel microbial lineages endemic to geothermal iron-oxide mats fill important gaps in the evolutionary history of Archaea.</title>
        <authorList>
            <person name="Jay Z.J."/>
            <person name="Beam J.P."/>
            <person name="Dlakic M."/>
            <person name="Rusch D.B."/>
            <person name="Kozubal M.A."/>
            <person name="Inskeep W.P."/>
        </authorList>
    </citation>
    <scope>NUCLEOTIDE SEQUENCE [LARGE SCALE GENOMIC DNA]</scope>
    <source>
        <strain evidence="8">ECH_B_2</strain>
    </source>
</reference>
<proteinExistence type="predicted"/>
<evidence type="ECO:0000256" key="2">
    <source>
        <dbReference type="ARBA" id="ARBA00022617"/>
    </source>
</evidence>
<evidence type="ECO:0000256" key="3">
    <source>
        <dbReference type="ARBA" id="ARBA00022723"/>
    </source>
</evidence>
<keyword evidence="1" id="KW-0813">Transport</keyword>
<evidence type="ECO:0000259" key="7">
    <source>
        <dbReference type="Pfam" id="PF09459"/>
    </source>
</evidence>
<dbReference type="EMBL" id="NEXH01000006">
    <property type="protein sequence ID" value="PSN95822.1"/>
    <property type="molecule type" value="Genomic_DNA"/>
</dbReference>
<accession>A0A2R6BB20</accession>
<sequence length="412" mass="44321">MIAKQRLKYMSKSVGAHSRLGRTTVLVVLVTALAVSISAYAFIAGVSVSAEQSATLVAYKVSGHADLASPGTEGFWNSIPWVTIPLSANVPNGGHTPAVNVKVAWNGTDVFVLLTWNATKPSNRMSSVFSLGGGPFGFPPLWYNATSNSYVVAPPRAVEENIVKQYYVNSTYYSQDRVAMMWYLGGQTGTPDDCMVVGEPNGGALQAGGAANIWDFMTGATWNTTTPFLPAIGMQPVPLSKYYDWWNRNVSFTGVDYTAPPTGFALNLYTNATNLYEVGLGTGLFYTDVDTNHTDPYVVQAGATMGQSSWTVELIRQIGEPQGGAPYLVNIQSGNTYDVAFAVWQGYTGENAFIKSISTFQTLYISNEAPPSLIVPGEGLVGPLTAYEFVAILGLIIALIVLVALYFVMRRA</sequence>
<evidence type="ECO:0000313" key="8">
    <source>
        <dbReference type="EMBL" id="PSN95822.1"/>
    </source>
</evidence>
<feature type="transmembrane region" description="Helical" evidence="6">
    <location>
        <begin position="20"/>
        <end position="43"/>
    </location>
</feature>
<feature type="transmembrane region" description="Helical" evidence="6">
    <location>
        <begin position="389"/>
        <end position="409"/>
    </location>
</feature>
<evidence type="ECO:0000256" key="5">
    <source>
        <dbReference type="ARBA" id="ARBA00023004"/>
    </source>
</evidence>
<name>A0A2R6BB20_9ARCH</name>
<dbReference type="GO" id="GO:0046872">
    <property type="term" value="F:metal ion binding"/>
    <property type="evidence" value="ECO:0007669"/>
    <property type="project" value="UniProtKB-KW"/>
</dbReference>
<keyword evidence="6" id="KW-0812">Transmembrane</keyword>
<evidence type="ECO:0000256" key="4">
    <source>
        <dbReference type="ARBA" id="ARBA00022982"/>
    </source>
</evidence>
<organism evidence="8 9">
    <name type="scientific">Candidatus Marsarchaeota G2 archaeon ECH_B_2</name>
    <dbReference type="NCBI Taxonomy" id="1978160"/>
    <lineage>
        <taxon>Archaea</taxon>
        <taxon>Candidatus Marsarchaeota</taxon>
        <taxon>Candidatus Marsarchaeota group 2</taxon>
    </lineage>
</organism>
<keyword evidence="4" id="KW-0249">Electron transport</keyword>
<dbReference type="Pfam" id="PF09459">
    <property type="entry name" value="EB_dh"/>
    <property type="match status" value="1"/>
</dbReference>
<evidence type="ECO:0000256" key="1">
    <source>
        <dbReference type="ARBA" id="ARBA00022448"/>
    </source>
</evidence>
<feature type="domain" description="Cytochrome c-552/DMSO reductase-like haem-binding" evidence="7">
    <location>
        <begin position="74"/>
        <end position="355"/>
    </location>
</feature>
<gene>
    <name evidence="8" type="ORF">B9Q06_04385</name>
</gene>
<keyword evidence="3" id="KW-0479">Metal-binding</keyword>
<keyword evidence="5" id="KW-0408">Iron</keyword>
<keyword evidence="2" id="KW-0349">Heme</keyword>
<evidence type="ECO:0000313" key="9">
    <source>
        <dbReference type="Proteomes" id="UP000241284"/>
    </source>
</evidence>
<dbReference type="Gene3D" id="2.60.40.1190">
    <property type="match status" value="1"/>
</dbReference>
<dbReference type="InterPro" id="IPR019020">
    <property type="entry name" value="Cyt-c552/DMSO_Rdtase_haem-bd"/>
</dbReference>
<evidence type="ECO:0000256" key="6">
    <source>
        <dbReference type="SAM" id="Phobius"/>
    </source>
</evidence>
<protein>
    <recommendedName>
        <fullName evidence="7">Cytochrome c-552/DMSO reductase-like haem-binding domain-containing protein</fullName>
    </recommendedName>
</protein>
<keyword evidence="6" id="KW-0472">Membrane</keyword>